<dbReference type="OrthoDB" id="448399at2759"/>
<dbReference type="PROSITE" id="PS50199">
    <property type="entry name" value="ZF_RANBP2_2"/>
    <property type="match status" value="2"/>
</dbReference>
<gene>
    <name evidence="9" type="ORF">RF11_16280</name>
</gene>
<dbReference type="GO" id="GO:0008270">
    <property type="term" value="F:zinc ion binding"/>
    <property type="evidence" value="ECO:0007669"/>
    <property type="project" value="UniProtKB-KW"/>
</dbReference>
<dbReference type="AlphaFoldDB" id="A0A0C2IBX8"/>
<dbReference type="GO" id="GO:0005634">
    <property type="term" value="C:nucleus"/>
    <property type="evidence" value="ECO:0007669"/>
    <property type="project" value="UniProtKB-SubCell"/>
</dbReference>
<dbReference type="SMART" id="SM00547">
    <property type="entry name" value="ZnF_RBZ"/>
    <property type="match status" value="2"/>
</dbReference>
<proteinExistence type="predicted"/>
<evidence type="ECO:0000313" key="10">
    <source>
        <dbReference type="Proteomes" id="UP000031668"/>
    </source>
</evidence>
<dbReference type="PROSITE" id="PS01358">
    <property type="entry name" value="ZF_RANBP2_1"/>
    <property type="match status" value="2"/>
</dbReference>
<comment type="subcellular location">
    <subcellularLocation>
        <location evidence="1">Nucleus</location>
    </subcellularLocation>
</comment>
<evidence type="ECO:0000256" key="3">
    <source>
        <dbReference type="ARBA" id="ARBA00022771"/>
    </source>
</evidence>
<name>A0A0C2IBX8_THEKT</name>
<evidence type="ECO:0000259" key="8">
    <source>
        <dbReference type="PROSITE" id="PS50199"/>
    </source>
</evidence>
<evidence type="ECO:0000256" key="1">
    <source>
        <dbReference type="ARBA" id="ARBA00004123"/>
    </source>
</evidence>
<dbReference type="SUPFAM" id="SSF90209">
    <property type="entry name" value="Ran binding protein zinc finger-like"/>
    <property type="match status" value="2"/>
</dbReference>
<dbReference type="Gene3D" id="4.10.1060.10">
    <property type="entry name" value="Zinc finger, RanBP2-type"/>
    <property type="match status" value="2"/>
</dbReference>
<sequence>MSRKLRKMSKVDWICTSQLCGMLNFRWRVVCYKCQTPRDKSSQSVNLKKQKGPVKNYDSRTKHWVCDRCKILNWYYRYVCYRCRAPKSTSTPPLSENSTKNSQEQACNITAVGQLSPPDFNVGNENLLSKELFTHHSLNGYVSSDELPFEAPYELFENDSHSDS</sequence>
<dbReference type="GO" id="GO:0006355">
    <property type="term" value="P:regulation of DNA-templated transcription"/>
    <property type="evidence" value="ECO:0007669"/>
    <property type="project" value="InterPro"/>
</dbReference>
<evidence type="ECO:0000256" key="5">
    <source>
        <dbReference type="ARBA" id="ARBA00022884"/>
    </source>
</evidence>
<keyword evidence="6" id="KW-0539">Nucleus</keyword>
<dbReference type="GO" id="GO:0003723">
    <property type="term" value="F:RNA binding"/>
    <property type="evidence" value="ECO:0007669"/>
    <property type="project" value="UniProtKB-KW"/>
</dbReference>
<protein>
    <submittedName>
        <fullName evidence="9">Zinc finger Ran-binding domain-containing protein 2</fullName>
    </submittedName>
</protein>
<dbReference type="PANTHER" id="PTHR23238">
    <property type="entry name" value="RNA BINDING PROTEIN"/>
    <property type="match status" value="1"/>
</dbReference>
<evidence type="ECO:0000256" key="4">
    <source>
        <dbReference type="ARBA" id="ARBA00022833"/>
    </source>
</evidence>
<keyword evidence="10" id="KW-1185">Reference proteome</keyword>
<reference evidence="9 10" key="1">
    <citation type="journal article" date="2014" name="Genome Biol. Evol.">
        <title>The genome of the myxosporean Thelohanellus kitauei shows adaptations to nutrient acquisition within its fish host.</title>
        <authorList>
            <person name="Yang Y."/>
            <person name="Xiong J."/>
            <person name="Zhou Z."/>
            <person name="Huo F."/>
            <person name="Miao W."/>
            <person name="Ran C."/>
            <person name="Liu Y."/>
            <person name="Zhang J."/>
            <person name="Feng J."/>
            <person name="Wang M."/>
            <person name="Wang M."/>
            <person name="Wang L."/>
            <person name="Yao B."/>
        </authorList>
    </citation>
    <scope>NUCLEOTIDE SEQUENCE [LARGE SCALE GENOMIC DNA]</scope>
    <source>
        <strain evidence="9">Wuqing</strain>
    </source>
</reference>
<dbReference type="InterPro" id="IPR034870">
    <property type="entry name" value="TET_fam"/>
</dbReference>
<evidence type="ECO:0000256" key="2">
    <source>
        <dbReference type="ARBA" id="ARBA00022723"/>
    </source>
</evidence>
<evidence type="ECO:0000256" key="6">
    <source>
        <dbReference type="ARBA" id="ARBA00023242"/>
    </source>
</evidence>
<dbReference type="EMBL" id="JWZT01004871">
    <property type="protein sequence ID" value="KII62833.1"/>
    <property type="molecule type" value="Genomic_DNA"/>
</dbReference>
<dbReference type="InterPro" id="IPR036443">
    <property type="entry name" value="Znf_RanBP2_sf"/>
</dbReference>
<feature type="domain" description="RanBP2-type" evidence="8">
    <location>
        <begin position="7"/>
        <end position="40"/>
    </location>
</feature>
<accession>A0A0C2IBX8</accession>
<keyword evidence="5" id="KW-0694">RNA-binding</keyword>
<evidence type="ECO:0000256" key="7">
    <source>
        <dbReference type="PROSITE-ProRule" id="PRU00322"/>
    </source>
</evidence>
<feature type="domain" description="RanBP2-type" evidence="8">
    <location>
        <begin position="60"/>
        <end position="89"/>
    </location>
</feature>
<comment type="caution">
    <text evidence="9">The sequence shown here is derived from an EMBL/GenBank/DDBJ whole genome shotgun (WGS) entry which is preliminary data.</text>
</comment>
<dbReference type="InterPro" id="IPR001876">
    <property type="entry name" value="Znf_RanBP2"/>
</dbReference>
<evidence type="ECO:0000313" key="9">
    <source>
        <dbReference type="EMBL" id="KII62833.1"/>
    </source>
</evidence>
<keyword evidence="3 7" id="KW-0863">Zinc-finger</keyword>
<organism evidence="9 10">
    <name type="scientific">Thelohanellus kitauei</name>
    <name type="common">Myxosporean</name>
    <dbReference type="NCBI Taxonomy" id="669202"/>
    <lineage>
        <taxon>Eukaryota</taxon>
        <taxon>Metazoa</taxon>
        <taxon>Cnidaria</taxon>
        <taxon>Myxozoa</taxon>
        <taxon>Myxosporea</taxon>
        <taxon>Bivalvulida</taxon>
        <taxon>Platysporina</taxon>
        <taxon>Myxobolidae</taxon>
        <taxon>Thelohanellus</taxon>
    </lineage>
</organism>
<dbReference type="Proteomes" id="UP000031668">
    <property type="component" value="Unassembled WGS sequence"/>
</dbReference>
<keyword evidence="2" id="KW-0479">Metal-binding</keyword>
<keyword evidence="4" id="KW-0862">Zinc</keyword>